<reference evidence="2 3" key="1">
    <citation type="journal article" date="2019" name="Commun. Biol.">
        <title>The bagworm genome reveals a unique fibroin gene that provides high tensile strength.</title>
        <authorList>
            <person name="Kono N."/>
            <person name="Nakamura H."/>
            <person name="Ohtoshi R."/>
            <person name="Tomita M."/>
            <person name="Numata K."/>
            <person name="Arakawa K."/>
        </authorList>
    </citation>
    <scope>NUCLEOTIDE SEQUENCE [LARGE SCALE GENOMIC DNA]</scope>
</reference>
<feature type="region of interest" description="Disordered" evidence="1">
    <location>
        <begin position="1"/>
        <end position="39"/>
    </location>
</feature>
<evidence type="ECO:0000256" key="1">
    <source>
        <dbReference type="SAM" id="MobiDB-lite"/>
    </source>
</evidence>
<dbReference type="Proteomes" id="UP000299102">
    <property type="component" value="Unassembled WGS sequence"/>
</dbReference>
<dbReference type="AlphaFoldDB" id="A0A4C1VCQ8"/>
<dbReference type="EMBL" id="BGZK01000325">
    <property type="protein sequence ID" value="GBP36928.1"/>
    <property type="molecule type" value="Genomic_DNA"/>
</dbReference>
<sequence length="95" mass="10584">MNCRPAAHIKNEALQSVRSTAPKSAGRSANTLPRPSFVSPHPRQIVSIVSKLNHSPPEVRVNSPARELCLIVHLATITRDKVVKVYEIRSIRRVE</sequence>
<feature type="compositionally biased region" description="Polar residues" evidence="1">
    <location>
        <begin position="13"/>
        <end position="33"/>
    </location>
</feature>
<organism evidence="2 3">
    <name type="scientific">Eumeta variegata</name>
    <name type="common">Bagworm moth</name>
    <name type="synonym">Eumeta japonica</name>
    <dbReference type="NCBI Taxonomy" id="151549"/>
    <lineage>
        <taxon>Eukaryota</taxon>
        <taxon>Metazoa</taxon>
        <taxon>Ecdysozoa</taxon>
        <taxon>Arthropoda</taxon>
        <taxon>Hexapoda</taxon>
        <taxon>Insecta</taxon>
        <taxon>Pterygota</taxon>
        <taxon>Neoptera</taxon>
        <taxon>Endopterygota</taxon>
        <taxon>Lepidoptera</taxon>
        <taxon>Glossata</taxon>
        <taxon>Ditrysia</taxon>
        <taxon>Tineoidea</taxon>
        <taxon>Psychidae</taxon>
        <taxon>Oiketicinae</taxon>
        <taxon>Eumeta</taxon>
    </lineage>
</organism>
<comment type="caution">
    <text evidence="2">The sequence shown here is derived from an EMBL/GenBank/DDBJ whole genome shotgun (WGS) entry which is preliminary data.</text>
</comment>
<keyword evidence="3" id="KW-1185">Reference proteome</keyword>
<evidence type="ECO:0000313" key="2">
    <source>
        <dbReference type="EMBL" id="GBP36928.1"/>
    </source>
</evidence>
<protein>
    <submittedName>
        <fullName evidence="2">Uncharacterized protein</fullName>
    </submittedName>
</protein>
<evidence type="ECO:0000313" key="3">
    <source>
        <dbReference type="Proteomes" id="UP000299102"/>
    </source>
</evidence>
<name>A0A4C1VCQ8_EUMVA</name>
<gene>
    <name evidence="2" type="ORF">EVAR_23230_1</name>
</gene>
<accession>A0A4C1VCQ8</accession>
<proteinExistence type="predicted"/>